<proteinExistence type="predicted"/>
<feature type="region of interest" description="Disordered" evidence="1">
    <location>
        <begin position="165"/>
        <end position="191"/>
    </location>
</feature>
<evidence type="ECO:0000256" key="1">
    <source>
        <dbReference type="SAM" id="MobiDB-lite"/>
    </source>
</evidence>
<name>A0A9P7B1T3_RHOMI</name>
<gene>
    <name evidence="2" type="ORF">C6P46_002208</name>
</gene>
<feature type="region of interest" description="Disordered" evidence="1">
    <location>
        <begin position="25"/>
        <end position="66"/>
    </location>
</feature>
<evidence type="ECO:0000313" key="3">
    <source>
        <dbReference type="Proteomes" id="UP000777482"/>
    </source>
</evidence>
<protein>
    <submittedName>
        <fullName evidence="2">Uncharacterized protein</fullName>
    </submittedName>
</protein>
<sequence length="191" mass="21013">MSSESASLYSTTSTVPVSLYSVSSKTLLKSEETPSPRHSGSRKSRSLLAKIFNKSGSSSPARAAQTPEEIFREIMSINASSGAPQVKAWMFHSEWEEKRAVPTEKTAEKKPSKSTTRALLRTSQETADEIMRLNATHGHPDVKRGLRHNLLGIFYGPSCPICSDRRNSRLGSSDPYPRLVDSIDSTRPDST</sequence>
<accession>A0A9P7B1T3</accession>
<dbReference type="OrthoDB" id="2529446at2759"/>
<organism evidence="2 3">
    <name type="scientific">Rhodotorula mucilaginosa</name>
    <name type="common">Yeast</name>
    <name type="synonym">Rhodotorula rubra</name>
    <dbReference type="NCBI Taxonomy" id="5537"/>
    <lineage>
        <taxon>Eukaryota</taxon>
        <taxon>Fungi</taxon>
        <taxon>Dikarya</taxon>
        <taxon>Basidiomycota</taxon>
        <taxon>Pucciniomycotina</taxon>
        <taxon>Microbotryomycetes</taxon>
        <taxon>Sporidiobolales</taxon>
        <taxon>Sporidiobolaceae</taxon>
        <taxon>Rhodotorula</taxon>
    </lineage>
</organism>
<feature type="region of interest" description="Disordered" evidence="1">
    <location>
        <begin position="99"/>
        <end position="118"/>
    </location>
</feature>
<comment type="caution">
    <text evidence="2">The sequence shown here is derived from an EMBL/GenBank/DDBJ whole genome shotgun (WGS) entry which is preliminary data.</text>
</comment>
<feature type="compositionally biased region" description="Basic and acidic residues" evidence="1">
    <location>
        <begin position="99"/>
        <end position="111"/>
    </location>
</feature>
<evidence type="ECO:0000313" key="2">
    <source>
        <dbReference type="EMBL" id="KAG0653785.1"/>
    </source>
</evidence>
<dbReference type="EMBL" id="PUHQ01000176">
    <property type="protein sequence ID" value="KAG0653785.1"/>
    <property type="molecule type" value="Genomic_DNA"/>
</dbReference>
<dbReference type="Proteomes" id="UP000777482">
    <property type="component" value="Unassembled WGS sequence"/>
</dbReference>
<keyword evidence="3" id="KW-1185">Reference proteome</keyword>
<dbReference type="AlphaFoldDB" id="A0A9P7B1T3"/>
<reference evidence="2 3" key="1">
    <citation type="submission" date="2020-11" db="EMBL/GenBank/DDBJ databases">
        <title>Kefir isolates.</title>
        <authorList>
            <person name="Marcisauskas S."/>
            <person name="Kim Y."/>
            <person name="Blasche S."/>
        </authorList>
    </citation>
    <scope>NUCLEOTIDE SEQUENCE [LARGE SCALE GENOMIC DNA]</scope>
    <source>
        <strain evidence="2 3">KR</strain>
    </source>
</reference>